<evidence type="ECO:0008006" key="4">
    <source>
        <dbReference type="Google" id="ProtNLM"/>
    </source>
</evidence>
<dbReference type="Proteomes" id="UP000284416">
    <property type="component" value="Unassembled WGS sequence"/>
</dbReference>
<dbReference type="RefSeq" id="WP_118923026.1">
    <property type="nucleotide sequence ID" value="NZ_QWEG01000012.1"/>
</dbReference>
<keyword evidence="1" id="KW-0732">Signal</keyword>
<dbReference type="EMBL" id="QWEG01000012">
    <property type="protein sequence ID" value="RHW35994.1"/>
    <property type="molecule type" value="Genomic_DNA"/>
</dbReference>
<keyword evidence="3" id="KW-1185">Reference proteome</keyword>
<accession>A0A417YPR5</accession>
<sequence length="177" mass="20208">MKKYIFLSLLLCFTLVMTGCSSKGKTASGKLKVTEENKSYLDIYEKSLQGYVLEMNAILKTFNNSVDGLYTQQYSREQFKTAIKGTIEKSNALVTEIESVDVKPELFEANQSLIAMVNRSHQLLLNAIDMANKEDTDIDKDYLRSEYMDIKIQQAEIANQWKILREELEIAEQGANQ</sequence>
<reference evidence="2 3" key="1">
    <citation type="journal article" date="2017" name="Int. J. Syst. Evol. Microbiol.">
        <title>Bacillus notoginsengisoli sp. nov., a novel bacterium isolated from the rhizosphere of Panax notoginseng.</title>
        <authorList>
            <person name="Zhang M.Y."/>
            <person name="Cheng J."/>
            <person name="Cai Y."/>
            <person name="Zhang T.Y."/>
            <person name="Wu Y.Y."/>
            <person name="Manikprabhu D."/>
            <person name="Li W.J."/>
            <person name="Zhang Y.X."/>
        </authorList>
    </citation>
    <scope>NUCLEOTIDE SEQUENCE [LARGE SCALE GENOMIC DNA]</scope>
    <source>
        <strain evidence="2 3">JCM 30743</strain>
    </source>
</reference>
<evidence type="ECO:0000313" key="3">
    <source>
        <dbReference type="Proteomes" id="UP000284416"/>
    </source>
</evidence>
<feature type="signal peptide" evidence="1">
    <location>
        <begin position="1"/>
        <end position="22"/>
    </location>
</feature>
<feature type="chain" id="PRO_5039685802" description="Lipoprotein" evidence="1">
    <location>
        <begin position="23"/>
        <end position="177"/>
    </location>
</feature>
<proteinExistence type="predicted"/>
<evidence type="ECO:0000256" key="1">
    <source>
        <dbReference type="SAM" id="SignalP"/>
    </source>
</evidence>
<evidence type="ECO:0000313" key="2">
    <source>
        <dbReference type="EMBL" id="RHW35994.1"/>
    </source>
</evidence>
<dbReference type="PROSITE" id="PS51257">
    <property type="entry name" value="PROKAR_LIPOPROTEIN"/>
    <property type="match status" value="1"/>
</dbReference>
<dbReference type="AlphaFoldDB" id="A0A417YPR5"/>
<name>A0A417YPR5_9BACI</name>
<gene>
    <name evidence="2" type="ORF">D1B31_18065</name>
</gene>
<protein>
    <recommendedName>
        <fullName evidence="4">Lipoprotein</fullName>
    </recommendedName>
</protein>
<dbReference type="OrthoDB" id="2852573at2"/>
<comment type="caution">
    <text evidence="2">The sequence shown here is derived from an EMBL/GenBank/DDBJ whole genome shotgun (WGS) entry which is preliminary data.</text>
</comment>
<organism evidence="2 3">
    <name type="scientific">Neobacillus notoginsengisoli</name>
    <dbReference type="NCBI Taxonomy" id="1578198"/>
    <lineage>
        <taxon>Bacteria</taxon>
        <taxon>Bacillati</taxon>
        <taxon>Bacillota</taxon>
        <taxon>Bacilli</taxon>
        <taxon>Bacillales</taxon>
        <taxon>Bacillaceae</taxon>
        <taxon>Neobacillus</taxon>
    </lineage>
</organism>